<sequence length="214" mass="21190">MVSKSISLLSACLFGALTAANPQNPTEPTPTVSLWLPQFGDGEEKMSLGASVIAARPDITSYALCPLSVDQNVCQQSGITIAQGPKTYEMTNTIVDNNINGKNEVRCELFGTSSASCVASVSASASGSAEATMTSAVFSDPSNMVFVPVAITAGADKLKNIAAAAEPTGAGANAASANGSGGAAAASTGGAPKVTGTARWLMGGAAAMIVVAAL</sequence>
<gene>
    <name evidence="1" type="ORF">LOY88_005257</name>
</gene>
<protein>
    <submittedName>
        <fullName evidence="1">Uncharacterized protein</fullName>
    </submittedName>
</protein>
<accession>A0ACB8UR55</accession>
<name>A0ACB8UR55_9EURO</name>
<organism evidence="1">
    <name type="scientific">Ophidiomyces ophidiicola</name>
    <dbReference type="NCBI Taxonomy" id="1387563"/>
    <lineage>
        <taxon>Eukaryota</taxon>
        <taxon>Fungi</taxon>
        <taxon>Dikarya</taxon>
        <taxon>Ascomycota</taxon>
        <taxon>Pezizomycotina</taxon>
        <taxon>Eurotiomycetes</taxon>
        <taxon>Eurotiomycetidae</taxon>
        <taxon>Onygenales</taxon>
        <taxon>Onygenaceae</taxon>
        <taxon>Ophidiomyces</taxon>
    </lineage>
</organism>
<reference evidence="1" key="1">
    <citation type="journal article" date="2022" name="bioRxiv">
        <title>Population genetic analysis of Ophidiomyces ophidiicola, the causative agent of snake fungal disease, indicates recent introductions to the USA.</title>
        <authorList>
            <person name="Ladner J.T."/>
            <person name="Palmer J.M."/>
            <person name="Ettinger C.L."/>
            <person name="Stajich J.E."/>
            <person name="Farrell T.M."/>
            <person name="Glorioso B.M."/>
            <person name="Lawson B."/>
            <person name="Price S.J."/>
            <person name="Stengle A.G."/>
            <person name="Grear D.A."/>
            <person name="Lorch J.M."/>
        </authorList>
    </citation>
    <scope>NUCLEOTIDE SEQUENCE</scope>
    <source>
        <strain evidence="1">NWHC 24266-5</strain>
    </source>
</reference>
<dbReference type="EMBL" id="JALBCA010000090">
    <property type="protein sequence ID" value="KAI2383449.1"/>
    <property type="molecule type" value="Genomic_DNA"/>
</dbReference>
<evidence type="ECO:0000313" key="1">
    <source>
        <dbReference type="EMBL" id="KAI2383449.1"/>
    </source>
</evidence>
<proteinExistence type="predicted"/>
<comment type="caution">
    <text evidence="1">The sequence shown here is derived from an EMBL/GenBank/DDBJ whole genome shotgun (WGS) entry which is preliminary data.</text>
</comment>